<name>A0A5C8LYV8_9GAMM</name>
<dbReference type="OrthoDB" id="5824039at2"/>
<sequence length="578" mass="64603">MTDTFTTKSKESVRVYRSTPTAEMVTDNTLTTITKWKYVWKNSNGEMNAVDFKELKAYSTDEHIRLLISKFEQSGWREPTKYGQFSHIRSVLRHAFNAQGSKQKVEFSTDTCTQYIRAIYLLMASTGKGLNGKPVKAKTLGYLGSNLSSICSKFGFGAIPRPVRNLATCSAILGSDNYTATQLRSLAFALLADRKALLKRYLDESMSLTQRRLAFDRLVFNAVYLTIYYLGAGETETLSMFLDDEWVCKKSGAGRISIEGFKTRVNSVELRSFTPRASCKSFFESHLAFSKAHSLSLGLDKHFLFRKADGCVPSNINLHAYAKSYLPKNSKRIQDLISQNPDFRLSSNLLKSSIKQYAEQRLGRSNAATNTRNAPGTYDSAKYGKVSVDEARSQLALGLSALHHVGQNPTGGTVVAVAKAKLAVGAVISQEEWKALQESDPEHRVVKNLNGGFCKGAETPQKQEFQKCVEKSSVLSDEDKGDLGCGFVVKCFICKNFGVVDDPHDIWRLLSFEKRLNEAMLAHKNIEHFITNFGETKAQLNALKARFNKSHLSAAMKLLERECHPLWDESSIIDIFRG</sequence>
<reference evidence="1 2" key="1">
    <citation type="submission" date="2019-08" db="EMBL/GenBank/DDBJ databases">
        <title>Draft genome analysis of Rheinheimera tangshanensis isolated from the roots of fresh rice plants (Oryza sativa).</title>
        <authorList>
            <person name="Yu Q."/>
            <person name="Qi Y."/>
            <person name="Zhang H."/>
            <person name="Pu J."/>
        </authorList>
    </citation>
    <scope>NUCLEOTIDE SEQUENCE [LARGE SCALE GENOMIC DNA]</scope>
    <source>
        <strain evidence="1 2">JA3-B52</strain>
    </source>
</reference>
<dbReference type="Proteomes" id="UP000321814">
    <property type="component" value="Unassembled WGS sequence"/>
</dbReference>
<keyword evidence="2" id="KW-1185">Reference proteome</keyword>
<evidence type="ECO:0000313" key="1">
    <source>
        <dbReference type="EMBL" id="TXK81977.1"/>
    </source>
</evidence>
<dbReference type="AlphaFoldDB" id="A0A5C8LYV8"/>
<gene>
    <name evidence="1" type="ORF">FU839_03570</name>
</gene>
<proteinExistence type="predicted"/>
<dbReference type="EMBL" id="VRLR01000002">
    <property type="protein sequence ID" value="TXK81977.1"/>
    <property type="molecule type" value="Genomic_DNA"/>
</dbReference>
<dbReference type="RefSeq" id="WP_147903238.1">
    <property type="nucleotide sequence ID" value="NZ_BAAAGC010000017.1"/>
</dbReference>
<comment type="caution">
    <text evidence="1">The sequence shown here is derived from an EMBL/GenBank/DDBJ whole genome shotgun (WGS) entry which is preliminary data.</text>
</comment>
<organism evidence="1 2">
    <name type="scientific">Rheinheimera tangshanensis</name>
    <dbReference type="NCBI Taxonomy" id="400153"/>
    <lineage>
        <taxon>Bacteria</taxon>
        <taxon>Pseudomonadati</taxon>
        <taxon>Pseudomonadota</taxon>
        <taxon>Gammaproteobacteria</taxon>
        <taxon>Chromatiales</taxon>
        <taxon>Chromatiaceae</taxon>
        <taxon>Rheinheimera</taxon>
    </lineage>
</organism>
<accession>A0A5C8LYV8</accession>
<evidence type="ECO:0000313" key="2">
    <source>
        <dbReference type="Proteomes" id="UP000321814"/>
    </source>
</evidence>
<protein>
    <submittedName>
        <fullName evidence="1">Uncharacterized protein</fullName>
    </submittedName>
</protein>